<dbReference type="EMBL" id="CAEZYY010000001">
    <property type="protein sequence ID" value="CAB4735714.1"/>
    <property type="molecule type" value="Genomic_DNA"/>
</dbReference>
<evidence type="ECO:0000313" key="6">
    <source>
        <dbReference type="EMBL" id="CAB5053243.1"/>
    </source>
</evidence>
<accession>A0A6J7DAE4</accession>
<organism evidence="4">
    <name type="scientific">freshwater metagenome</name>
    <dbReference type="NCBI Taxonomy" id="449393"/>
    <lineage>
        <taxon>unclassified sequences</taxon>
        <taxon>metagenomes</taxon>
        <taxon>ecological metagenomes</taxon>
    </lineage>
</organism>
<evidence type="ECO:0000259" key="1">
    <source>
        <dbReference type="Pfam" id="PF07858"/>
    </source>
</evidence>
<evidence type="ECO:0000313" key="3">
    <source>
        <dbReference type="EMBL" id="CAB4735714.1"/>
    </source>
</evidence>
<dbReference type="EMBL" id="CAFBON010000327">
    <property type="protein sequence ID" value="CAB5010251.1"/>
    <property type="molecule type" value="Genomic_DNA"/>
</dbReference>
<dbReference type="AlphaFoldDB" id="A0A6J7DAE4"/>
<evidence type="ECO:0000313" key="5">
    <source>
        <dbReference type="EMBL" id="CAB5010251.1"/>
    </source>
</evidence>
<reference evidence="4" key="1">
    <citation type="submission" date="2020-05" db="EMBL/GenBank/DDBJ databases">
        <authorList>
            <person name="Chiriac C."/>
            <person name="Salcher M."/>
            <person name="Ghai R."/>
            <person name="Kavagutti S V."/>
        </authorList>
    </citation>
    <scope>NUCLEOTIDE SEQUENCE</scope>
</reference>
<dbReference type="InterPro" id="IPR013100">
    <property type="entry name" value="LEH"/>
</dbReference>
<protein>
    <submittedName>
        <fullName evidence="4">Unannotated protein</fullName>
    </submittedName>
</protein>
<proteinExistence type="predicted"/>
<evidence type="ECO:0000313" key="4">
    <source>
        <dbReference type="EMBL" id="CAB4867687.1"/>
    </source>
</evidence>
<dbReference type="EMBL" id="CAFBQP010000005">
    <property type="protein sequence ID" value="CAB5053243.1"/>
    <property type="molecule type" value="Genomic_DNA"/>
</dbReference>
<evidence type="ECO:0000313" key="2">
    <source>
        <dbReference type="EMBL" id="CAB4703162.1"/>
    </source>
</evidence>
<dbReference type="SUPFAM" id="SSF54427">
    <property type="entry name" value="NTF2-like"/>
    <property type="match status" value="1"/>
</dbReference>
<name>A0A6J7DAE4_9ZZZZ</name>
<gene>
    <name evidence="2" type="ORF">UFOPK2602_00706</name>
    <name evidence="3" type="ORF">UFOPK2806_00007</name>
    <name evidence="4" type="ORF">UFOPK3417_00577</name>
    <name evidence="5" type="ORF">UFOPK3954_02275</name>
    <name evidence="6" type="ORF">UFOPK4306_00216</name>
</gene>
<dbReference type="InterPro" id="IPR032710">
    <property type="entry name" value="NTF2-like_dom_sf"/>
</dbReference>
<dbReference type="EMBL" id="CAFBLR010000038">
    <property type="protein sequence ID" value="CAB4867687.1"/>
    <property type="molecule type" value="Genomic_DNA"/>
</dbReference>
<dbReference type="EMBL" id="CAEZXX010000036">
    <property type="protein sequence ID" value="CAB4703162.1"/>
    <property type="molecule type" value="Genomic_DNA"/>
</dbReference>
<dbReference type="Pfam" id="PF07858">
    <property type="entry name" value="LEH"/>
    <property type="match status" value="1"/>
</dbReference>
<feature type="domain" description="Limonene-1,2-epoxide hydrolase" evidence="1">
    <location>
        <begin position="6"/>
        <end position="117"/>
    </location>
</feature>
<sequence length="122" mass="13726">MTSGDTVTTFIRALELKDFGTACSLITDDCEYHNVPFAKVHGPEGLRSVLEPFLDRCGGVDWVVHHQVESGDVVMNERTDRFEMSGRWAELRVAGLFVLRDGKIAVWRDYFDQAQFTQAVSG</sequence>
<dbReference type="Gene3D" id="3.10.450.50">
    <property type="match status" value="1"/>
</dbReference>